<sequence>MNDNDDKPIATTIDNKSHNPIILPVVNPSREPEVLVFNVDDIKTLRNEYNILGVLMGTLQHYPQQNIFLSVPLKLIIWEVIWLLQYNKAILVDHLTYRDAKIKLLKGDIKNNNYQGNLITTPNSDNDYNLELAKQHQLTIYDYITNYLQDSSMSVNQFITYYKYYSYLQNKGYFINPGIKFGGDLVIYPGDPLRYHSYSIVRFEFFDVHDVVVGGRLATSVKKNLVLMGYDQEADKTHQEVNEDVISDLFDESVPLTFSIEWAGFG</sequence>
<protein>
    <recommendedName>
        <fullName evidence="4">tRNA-splicing endonuclease subunit Sen34</fullName>
        <ecNumber evidence="4">4.6.1.16</ecNumber>
    </recommendedName>
</protein>
<dbReference type="InterPro" id="IPR016690">
    <property type="entry name" value="TSEN34"/>
</dbReference>
<organism evidence="8 9">
    <name type="scientific">Candida albicans P78048</name>
    <dbReference type="NCBI Taxonomy" id="1094989"/>
    <lineage>
        <taxon>Eukaryota</taxon>
        <taxon>Fungi</taxon>
        <taxon>Dikarya</taxon>
        <taxon>Ascomycota</taxon>
        <taxon>Saccharomycotina</taxon>
        <taxon>Pichiomycetes</taxon>
        <taxon>Debaryomycetaceae</taxon>
        <taxon>Candida/Lodderomyces clade</taxon>
        <taxon>Candida</taxon>
    </lineage>
</organism>
<dbReference type="GO" id="GO:0000379">
    <property type="term" value="P:tRNA-type intron splice site recognition and cleavage"/>
    <property type="evidence" value="ECO:0007669"/>
    <property type="project" value="UniProtKB-UniRule"/>
</dbReference>
<comment type="similarity">
    <text evidence="1 4">Belongs to the tRNA-intron endonuclease family.</text>
</comment>
<dbReference type="InterPro" id="IPR059049">
    <property type="entry name" value="TSEN34_N"/>
</dbReference>
<comment type="function">
    <text evidence="4">Constitutes one of the two catalytic subunit of the tRNA-splicing endonuclease complex, a complex responsible for identification and cleavage of the splice sites in pre-tRNA. It cleaves pre-tRNA at the 5'- and 3'-splice sites to release the intron. The products are an intron and two tRNA half-molecules bearing 2',3'-cyclic phosphate and 5'-OH termini. There are no conserved sequences at the splice sites, but the intron is invariably located at the same site in the gene, placing the splice sites an invariant distance from the constant structural features of the tRNA body.</text>
</comment>
<dbReference type="FunFam" id="3.40.1350.10:FF:000028">
    <property type="entry name" value="tRNA-splicing endonuclease subunit Sen34"/>
    <property type="match status" value="1"/>
</dbReference>
<keyword evidence="8" id="KW-0378">Hydrolase</keyword>
<dbReference type="GO" id="GO:0003676">
    <property type="term" value="F:nucleic acid binding"/>
    <property type="evidence" value="ECO:0007669"/>
    <property type="project" value="InterPro"/>
</dbReference>
<dbReference type="Pfam" id="PF26577">
    <property type="entry name" value="TSEN34_N"/>
    <property type="match status" value="1"/>
</dbReference>
<evidence type="ECO:0000259" key="7">
    <source>
        <dbReference type="Pfam" id="PF26577"/>
    </source>
</evidence>
<evidence type="ECO:0000256" key="1">
    <source>
        <dbReference type="ARBA" id="ARBA00008078"/>
    </source>
</evidence>
<keyword evidence="8" id="KW-0255">Endonuclease</keyword>
<evidence type="ECO:0000256" key="3">
    <source>
        <dbReference type="ARBA" id="ARBA00023239"/>
    </source>
</evidence>
<proteinExistence type="inferred from homology"/>
<dbReference type="InterPro" id="IPR006677">
    <property type="entry name" value="tRNA_intron_Endonuc_cat-like"/>
</dbReference>
<keyword evidence="2 4" id="KW-0819">tRNA processing</keyword>
<dbReference type="Gene3D" id="3.40.1350.10">
    <property type="match status" value="1"/>
</dbReference>
<dbReference type="PANTHER" id="PTHR13070">
    <property type="entry name" value="TRNA-SPLICING ENDONUCLEASE SUBUNIT SEN34-RELATED"/>
    <property type="match status" value="1"/>
</dbReference>
<accession>A0AB34PWW7</accession>
<name>A0AB34PWW7_CANAX</name>
<feature type="active site" evidence="5">
    <location>
        <position position="196"/>
    </location>
</feature>
<feature type="active site" evidence="5">
    <location>
        <position position="223"/>
    </location>
</feature>
<dbReference type="PIRSF" id="PIRSF017250">
    <property type="entry name" value="tRNA_splic_SEN34"/>
    <property type="match status" value="1"/>
</dbReference>
<evidence type="ECO:0000256" key="5">
    <source>
        <dbReference type="PIRSR" id="PIRSR017250-50"/>
    </source>
</evidence>
<dbReference type="InterPro" id="IPR011856">
    <property type="entry name" value="tRNA_endonuc-like_dom_sf"/>
</dbReference>
<keyword evidence="8" id="KW-0540">Nuclease</keyword>
<evidence type="ECO:0000313" key="8">
    <source>
        <dbReference type="EMBL" id="KGR13557.1"/>
    </source>
</evidence>
<keyword evidence="3 4" id="KW-0456">Lyase</keyword>
<dbReference type="Proteomes" id="UP000030161">
    <property type="component" value="Unassembled WGS sequence"/>
</dbReference>
<evidence type="ECO:0000256" key="2">
    <source>
        <dbReference type="ARBA" id="ARBA00022694"/>
    </source>
</evidence>
<dbReference type="EMBL" id="AJIX01000013">
    <property type="protein sequence ID" value="KGR13557.1"/>
    <property type="molecule type" value="Genomic_DNA"/>
</dbReference>
<evidence type="ECO:0000256" key="4">
    <source>
        <dbReference type="PIRNR" id="PIRNR017250"/>
    </source>
</evidence>
<feature type="domain" description="TSEN34 N-terminal" evidence="7">
    <location>
        <begin position="32"/>
        <end position="94"/>
    </location>
</feature>
<dbReference type="EC" id="4.6.1.16" evidence="4"/>
<evidence type="ECO:0000313" key="9">
    <source>
        <dbReference type="Proteomes" id="UP000030161"/>
    </source>
</evidence>
<dbReference type="SUPFAM" id="SSF53032">
    <property type="entry name" value="tRNA-intron endonuclease catalytic domain-like"/>
    <property type="match status" value="1"/>
</dbReference>
<feature type="domain" description="tRNA intron endonuclease catalytic" evidence="6">
    <location>
        <begin position="158"/>
        <end position="237"/>
    </location>
</feature>
<dbReference type="AlphaFoldDB" id="A0AB34PWW7"/>
<dbReference type="GO" id="GO:0000213">
    <property type="term" value="F:tRNA-intron lyase activity"/>
    <property type="evidence" value="ECO:0007669"/>
    <property type="project" value="UniProtKB-UniRule"/>
</dbReference>
<dbReference type="PANTHER" id="PTHR13070:SF0">
    <property type="entry name" value="TRNA-SPLICING ENDONUCLEASE SUBUNIT SEN34"/>
    <property type="match status" value="1"/>
</dbReference>
<comment type="caution">
    <text evidence="8">The sequence shown here is derived from an EMBL/GenBank/DDBJ whole genome shotgun (WGS) entry which is preliminary data.</text>
</comment>
<feature type="active site" evidence="5">
    <location>
        <position position="188"/>
    </location>
</feature>
<dbReference type="InterPro" id="IPR036167">
    <property type="entry name" value="tRNA_intron_Endo_cat-like_sf"/>
</dbReference>
<dbReference type="GO" id="GO:0000214">
    <property type="term" value="C:tRNA-intron endonuclease complex"/>
    <property type="evidence" value="ECO:0007669"/>
    <property type="project" value="UniProtKB-UniRule"/>
</dbReference>
<dbReference type="CDD" id="cd22363">
    <property type="entry name" value="tRNA-intron_lyase_C"/>
    <property type="match status" value="1"/>
</dbReference>
<gene>
    <name evidence="8" type="ORF">MG3_01985</name>
</gene>
<reference evidence="8 9" key="1">
    <citation type="submission" date="2013-12" db="EMBL/GenBank/DDBJ databases">
        <title>The Genome Sequence of Candida albicans P78048.</title>
        <authorList>
            <consortium name="The Broad Institute Genome Sequencing Platform"/>
            <consortium name="The Broad Institute Genome Sequencing Center for Infectious Disease"/>
            <person name="Cuomo C."/>
            <person name="Bennett R."/>
            <person name="Hirakawa M."/>
            <person name="Noverr M."/>
            <person name="Mitchell A."/>
            <person name="Young S.K."/>
            <person name="Zeng Q."/>
            <person name="Gargeya S."/>
            <person name="Fitzgerald M."/>
            <person name="Abouelleil A."/>
            <person name="Alvarado L."/>
            <person name="Berlin A.M."/>
            <person name="Chapman S.B."/>
            <person name="Dewar J."/>
            <person name="Goldberg J."/>
            <person name="Griggs A."/>
            <person name="Gujja S."/>
            <person name="Hansen M."/>
            <person name="Howarth C."/>
            <person name="Imamovic A."/>
            <person name="Larimer J."/>
            <person name="McCowan C."/>
            <person name="Murphy C."/>
            <person name="Pearson M."/>
            <person name="Priest M."/>
            <person name="Roberts A."/>
            <person name="Saif S."/>
            <person name="Shea T."/>
            <person name="Sykes S."/>
            <person name="Wortman J."/>
            <person name="Nusbaum C."/>
            <person name="Birren B."/>
        </authorList>
    </citation>
    <scope>NUCLEOTIDE SEQUENCE [LARGE SCALE GENOMIC DNA]</scope>
    <source>
        <strain evidence="8 9">P78048</strain>
    </source>
</reference>
<dbReference type="Pfam" id="PF01974">
    <property type="entry name" value="tRNA_int_endo"/>
    <property type="match status" value="1"/>
</dbReference>
<evidence type="ECO:0000259" key="6">
    <source>
        <dbReference type="Pfam" id="PF01974"/>
    </source>
</evidence>